<dbReference type="AlphaFoldDB" id="M1DCM5"/>
<dbReference type="InParanoid" id="M1DCM5"/>
<reference evidence="2" key="2">
    <citation type="submission" date="2015-06" db="UniProtKB">
        <authorList>
            <consortium name="EnsemblPlants"/>
        </authorList>
    </citation>
    <scope>IDENTIFICATION</scope>
    <source>
        <strain evidence="2">DM1-3 516 R44</strain>
    </source>
</reference>
<dbReference type="Gramene" id="PGSC0003DMT400086855">
    <property type="protein sequence ID" value="PGSC0003DMT400086855"/>
    <property type="gene ID" value="PGSC0003DMG400036426"/>
</dbReference>
<feature type="region of interest" description="Disordered" evidence="1">
    <location>
        <begin position="1"/>
        <end position="51"/>
    </location>
</feature>
<feature type="compositionally biased region" description="Basic residues" evidence="1">
    <location>
        <begin position="8"/>
        <end position="18"/>
    </location>
</feature>
<keyword evidence="3" id="KW-1185">Reference proteome</keyword>
<protein>
    <submittedName>
        <fullName evidence="2">Integrase core domain containing protein</fullName>
    </submittedName>
</protein>
<name>M1DCM5_SOLTU</name>
<reference evidence="3" key="1">
    <citation type="journal article" date="2011" name="Nature">
        <title>Genome sequence and analysis of the tuber crop potato.</title>
        <authorList>
            <consortium name="The Potato Genome Sequencing Consortium"/>
        </authorList>
    </citation>
    <scope>NUCLEOTIDE SEQUENCE [LARGE SCALE GENOMIC DNA]</scope>
    <source>
        <strain evidence="3">cv. DM1-3 516 R44</strain>
    </source>
</reference>
<proteinExistence type="predicted"/>
<dbReference type="HOGENOM" id="CLU_2175479_0_0_1"/>
<sequence length="110" mass="11481">MCMGAGGRARKRPGGKSRPRAESRTRADADPSSDPKPEPVGDPINVSSSSDWETVTTSMTTFLGVFQVARGAVGDVLVAGGTYVGSSPPSISSLIRCRVGSKDFDLPRLV</sequence>
<feature type="compositionally biased region" description="Basic and acidic residues" evidence="1">
    <location>
        <begin position="19"/>
        <end position="39"/>
    </location>
</feature>
<dbReference type="Proteomes" id="UP000011115">
    <property type="component" value="Unassembled WGS sequence"/>
</dbReference>
<dbReference type="PaxDb" id="4113-PGSC0003DMT400086855"/>
<organism evidence="2 3">
    <name type="scientific">Solanum tuberosum</name>
    <name type="common">Potato</name>
    <dbReference type="NCBI Taxonomy" id="4113"/>
    <lineage>
        <taxon>Eukaryota</taxon>
        <taxon>Viridiplantae</taxon>
        <taxon>Streptophyta</taxon>
        <taxon>Embryophyta</taxon>
        <taxon>Tracheophyta</taxon>
        <taxon>Spermatophyta</taxon>
        <taxon>Magnoliopsida</taxon>
        <taxon>eudicotyledons</taxon>
        <taxon>Gunneridae</taxon>
        <taxon>Pentapetalae</taxon>
        <taxon>asterids</taxon>
        <taxon>lamiids</taxon>
        <taxon>Solanales</taxon>
        <taxon>Solanaceae</taxon>
        <taxon>Solanoideae</taxon>
        <taxon>Solaneae</taxon>
        <taxon>Solanum</taxon>
    </lineage>
</organism>
<evidence type="ECO:0000313" key="2">
    <source>
        <dbReference type="EnsemblPlants" id="PGSC0003DMT400086855"/>
    </source>
</evidence>
<evidence type="ECO:0000313" key="3">
    <source>
        <dbReference type="Proteomes" id="UP000011115"/>
    </source>
</evidence>
<evidence type="ECO:0000256" key="1">
    <source>
        <dbReference type="SAM" id="MobiDB-lite"/>
    </source>
</evidence>
<accession>M1DCM5</accession>
<dbReference type="EnsemblPlants" id="PGSC0003DMT400086855">
    <property type="protein sequence ID" value="PGSC0003DMT400086855"/>
    <property type="gene ID" value="PGSC0003DMG400036426"/>
</dbReference>